<organism evidence="2 3">
    <name type="scientific">Lolium multiflorum</name>
    <name type="common">Italian ryegrass</name>
    <name type="synonym">Lolium perenne subsp. multiflorum</name>
    <dbReference type="NCBI Taxonomy" id="4521"/>
    <lineage>
        <taxon>Eukaryota</taxon>
        <taxon>Viridiplantae</taxon>
        <taxon>Streptophyta</taxon>
        <taxon>Embryophyta</taxon>
        <taxon>Tracheophyta</taxon>
        <taxon>Spermatophyta</taxon>
        <taxon>Magnoliopsida</taxon>
        <taxon>Liliopsida</taxon>
        <taxon>Poales</taxon>
        <taxon>Poaceae</taxon>
        <taxon>BOP clade</taxon>
        <taxon>Pooideae</taxon>
        <taxon>Poodae</taxon>
        <taxon>Poeae</taxon>
        <taxon>Poeae Chloroplast Group 2 (Poeae type)</taxon>
        <taxon>Loliodinae</taxon>
        <taxon>Loliinae</taxon>
        <taxon>Lolium</taxon>
    </lineage>
</organism>
<feature type="region of interest" description="Disordered" evidence="1">
    <location>
        <begin position="359"/>
        <end position="389"/>
    </location>
</feature>
<dbReference type="SUPFAM" id="SSF56672">
    <property type="entry name" value="DNA/RNA polymerases"/>
    <property type="match status" value="1"/>
</dbReference>
<feature type="region of interest" description="Disordered" evidence="1">
    <location>
        <begin position="1"/>
        <end position="21"/>
    </location>
</feature>
<dbReference type="Proteomes" id="UP001231189">
    <property type="component" value="Unassembled WGS sequence"/>
</dbReference>
<sequence>MAEETPVTYEELTGEPTKKHDKAKVVIGTEPIGSYGSTRSHGIRLDGGIRPLPGDDTVDLSHSIREPGFSFDANMAGFVIRHDKDKAESSHSRGKDKEEAAPRDRPQSSDRRYLTAEEVKSIWWQRPRAVRLPSKYEQRYNQRSTTNKSRRIANSFVSRVSTRPPHIRPPWTNRGWIGSLSRFTGQPESRSRLVFHVYVCALQETKRGIIHTFLTRYRSGGTPLRPSIGARPGGFAGRRSEGRASRSPSHSRLYRVGQSLPAGGFLTPTHSGTPGGTNLPRQSSTTTISPSTAEMAKDAIPSSSEVAEETPVTYEELTGELKKKYGEVKSALETDPIGSSHYTRSPGIGTNVVELGYHPGEGSDDGGCSHSKGEEGADPGGRTIPRAPPALPVFGVDLSGDGKLGFGFTSADELEEVDIGLGDKPRPTFISRKLDPQLRGQMIALLKEYPDCFAWDYTEMPGLDRSIIEHRLPLKKGFRPFQQRARQMKAEILEEVKKEIEKMLAAGPYRHAGPAWISHRSKKRRPVASGYRFPRP</sequence>
<feature type="region of interest" description="Disordered" evidence="1">
    <location>
        <begin position="84"/>
        <end position="112"/>
    </location>
</feature>
<evidence type="ECO:0000313" key="3">
    <source>
        <dbReference type="Proteomes" id="UP001231189"/>
    </source>
</evidence>
<protein>
    <submittedName>
        <fullName evidence="2">Uncharacterized protein</fullName>
    </submittedName>
</protein>
<evidence type="ECO:0000256" key="1">
    <source>
        <dbReference type="SAM" id="MobiDB-lite"/>
    </source>
</evidence>
<reference evidence="2" key="1">
    <citation type="submission" date="2023-07" db="EMBL/GenBank/DDBJ databases">
        <title>A chromosome-level genome assembly of Lolium multiflorum.</title>
        <authorList>
            <person name="Chen Y."/>
            <person name="Copetti D."/>
            <person name="Kolliker R."/>
            <person name="Studer B."/>
        </authorList>
    </citation>
    <scope>NUCLEOTIDE SEQUENCE</scope>
    <source>
        <strain evidence="2">02402/16</strain>
        <tissue evidence="2">Leaf</tissue>
    </source>
</reference>
<dbReference type="Gene3D" id="3.10.10.10">
    <property type="entry name" value="HIV Type 1 Reverse Transcriptase, subunit A, domain 1"/>
    <property type="match status" value="1"/>
</dbReference>
<name>A0AAD8WAD8_LOLMU</name>
<keyword evidence="3" id="KW-1185">Reference proteome</keyword>
<dbReference type="InterPro" id="IPR043502">
    <property type="entry name" value="DNA/RNA_pol_sf"/>
</dbReference>
<dbReference type="EMBL" id="JAUUTY010000004">
    <property type="protein sequence ID" value="KAK1649246.1"/>
    <property type="molecule type" value="Genomic_DNA"/>
</dbReference>
<comment type="caution">
    <text evidence="2">The sequence shown here is derived from an EMBL/GenBank/DDBJ whole genome shotgun (WGS) entry which is preliminary data.</text>
</comment>
<accession>A0AAD8WAD8</accession>
<proteinExistence type="predicted"/>
<feature type="compositionally biased region" description="Polar residues" evidence="1">
    <location>
        <begin position="279"/>
        <end position="292"/>
    </location>
</feature>
<gene>
    <name evidence="2" type="ORF">QYE76_067051</name>
</gene>
<feature type="region of interest" description="Disordered" evidence="1">
    <location>
        <begin position="224"/>
        <end position="312"/>
    </location>
</feature>
<dbReference type="AlphaFoldDB" id="A0AAD8WAD8"/>
<evidence type="ECO:0000313" key="2">
    <source>
        <dbReference type="EMBL" id="KAK1649246.1"/>
    </source>
</evidence>